<name>A0AAN6UM15_9PEZI</name>
<keyword evidence="2" id="KW-1185">Reference proteome</keyword>
<organism evidence="1 2">
    <name type="scientific">Trichocladium antarcticum</name>
    <dbReference type="NCBI Taxonomy" id="1450529"/>
    <lineage>
        <taxon>Eukaryota</taxon>
        <taxon>Fungi</taxon>
        <taxon>Dikarya</taxon>
        <taxon>Ascomycota</taxon>
        <taxon>Pezizomycotina</taxon>
        <taxon>Sordariomycetes</taxon>
        <taxon>Sordariomycetidae</taxon>
        <taxon>Sordariales</taxon>
        <taxon>Chaetomiaceae</taxon>
        <taxon>Trichocladium</taxon>
    </lineage>
</organism>
<gene>
    <name evidence="1" type="ORF">BT67DRAFT_290779</name>
</gene>
<comment type="caution">
    <text evidence="1">The sequence shown here is derived from an EMBL/GenBank/DDBJ whole genome shotgun (WGS) entry which is preliminary data.</text>
</comment>
<evidence type="ECO:0000313" key="2">
    <source>
        <dbReference type="Proteomes" id="UP001304895"/>
    </source>
</evidence>
<reference evidence="1" key="2">
    <citation type="submission" date="2023-05" db="EMBL/GenBank/DDBJ databases">
        <authorList>
            <consortium name="Lawrence Berkeley National Laboratory"/>
            <person name="Steindorff A."/>
            <person name="Hensen N."/>
            <person name="Bonometti L."/>
            <person name="Westerberg I."/>
            <person name="Brannstrom I.O."/>
            <person name="Guillou S."/>
            <person name="Cros-Aarteil S."/>
            <person name="Calhoun S."/>
            <person name="Haridas S."/>
            <person name="Kuo A."/>
            <person name="Mondo S."/>
            <person name="Pangilinan J."/>
            <person name="Riley R."/>
            <person name="Labutti K."/>
            <person name="Andreopoulos B."/>
            <person name="Lipzen A."/>
            <person name="Chen C."/>
            <person name="Yanf M."/>
            <person name="Daum C."/>
            <person name="Ng V."/>
            <person name="Clum A."/>
            <person name="Ohm R."/>
            <person name="Martin F."/>
            <person name="Silar P."/>
            <person name="Natvig D."/>
            <person name="Lalanne C."/>
            <person name="Gautier V."/>
            <person name="Ament-Velasquez S.L."/>
            <person name="Kruys A."/>
            <person name="Hutchinson M.I."/>
            <person name="Powell A.J."/>
            <person name="Barry K."/>
            <person name="Miller A.N."/>
            <person name="Grigoriev I.V."/>
            <person name="Debuchy R."/>
            <person name="Gladieux P."/>
            <person name="Thoren M.H."/>
            <person name="Johannesson H."/>
        </authorList>
    </citation>
    <scope>NUCLEOTIDE SEQUENCE</scope>
    <source>
        <strain evidence="1">CBS 123565</strain>
    </source>
</reference>
<dbReference type="AlphaFoldDB" id="A0AAN6UM15"/>
<accession>A0AAN6UM15</accession>
<reference evidence="1" key="1">
    <citation type="journal article" date="2023" name="Mol. Phylogenet. Evol.">
        <title>Genome-scale phylogeny and comparative genomics of the fungal order Sordariales.</title>
        <authorList>
            <person name="Hensen N."/>
            <person name="Bonometti L."/>
            <person name="Westerberg I."/>
            <person name="Brannstrom I.O."/>
            <person name="Guillou S."/>
            <person name="Cros-Aarteil S."/>
            <person name="Calhoun S."/>
            <person name="Haridas S."/>
            <person name="Kuo A."/>
            <person name="Mondo S."/>
            <person name="Pangilinan J."/>
            <person name="Riley R."/>
            <person name="LaButti K."/>
            <person name="Andreopoulos B."/>
            <person name="Lipzen A."/>
            <person name="Chen C."/>
            <person name="Yan M."/>
            <person name="Daum C."/>
            <person name="Ng V."/>
            <person name="Clum A."/>
            <person name="Steindorff A."/>
            <person name="Ohm R.A."/>
            <person name="Martin F."/>
            <person name="Silar P."/>
            <person name="Natvig D.O."/>
            <person name="Lalanne C."/>
            <person name="Gautier V."/>
            <person name="Ament-Velasquez S.L."/>
            <person name="Kruys A."/>
            <person name="Hutchinson M.I."/>
            <person name="Powell A.J."/>
            <person name="Barry K."/>
            <person name="Miller A.N."/>
            <person name="Grigoriev I.V."/>
            <person name="Debuchy R."/>
            <person name="Gladieux P."/>
            <person name="Hiltunen Thoren M."/>
            <person name="Johannesson H."/>
        </authorList>
    </citation>
    <scope>NUCLEOTIDE SEQUENCE</scope>
    <source>
        <strain evidence="1">CBS 123565</strain>
    </source>
</reference>
<protein>
    <submittedName>
        <fullName evidence="1">Uncharacterized protein</fullName>
    </submittedName>
</protein>
<proteinExistence type="predicted"/>
<dbReference type="EMBL" id="MU853407">
    <property type="protein sequence ID" value="KAK4135075.1"/>
    <property type="molecule type" value="Genomic_DNA"/>
</dbReference>
<dbReference type="Proteomes" id="UP001304895">
    <property type="component" value="Unassembled WGS sequence"/>
</dbReference>
<sequence>MLAPIAAACACLIYRRYGAVRMAAKDPWLHLPCPFRGDCYQHAEPWLAWCCSEPATATAKFEQAGGCPCLGGFFEHQDPAGNCWCPSRKVLQGRIGEGPLLRAASHNDCGSPRRAEALRHGANVSPTMLMPVLIPIPCGGFAVPLKIGKVVHAATGIAGCMNDRGLACCGLWPFTLLYRVWWCFCSGNLHFFRRVLPSLPHGRIG</sequence>
<evidence type="ECO:0000313" key="1">
    <source>
        <dbReference type="EMBL" id="KAK4135075.1"/>
    </source>
</evidence>